<name>A0AAP0NEK7_LIQFO</name>
<sequence>MEESSAKEVTQGTAIYYSNGPCYFLEEAIRAILKCVGVESTPKKPAPSSEQEDNKANEVSSHESSPPTKQQGTDPPPTADPPADPPSTSDPGVITFEDAPSTSALAMPPRPPIKPGSGPQNN</sequence>
<accession>A0AAP0NEK7</accession>
<dbReference type="Pfam" id="PF17232">
    <property type="entry name" value="Pep1_7"/>
    <property type="match status" value="1"/>
</dbReference>
<feature type="compositionally biased region" description="Polar residues" evidence="3">
    <location>
        <begin position="57"/>
        <end position="72"/>
    </location>
</feature>
<evidence type="ECO:0000256" key="3">
    <source>
        <dbReference type="SAM" id="MobiDB-lite"/>
    </source>
</evidence>
<organism evidence="4 5">
    <name type="scientific">Liquidambar formosana</name>
    <name type="common">Formosan gum</name>
    <dbReference type="NCBI Taxonomy" id="63359"/>
    <lineage>
        <taxon>Eukaryota</taxon>
        <taxon>Viridiplantae</taxon>
        <taxon>Streptophyta</taxon>
        <taxon>Embryophyta</taxon>
        <taxon>Tracheophyta</taxon>
        <taxon>Spermatophyta</taxon>
        <taxon>Magnoliopsida</taxon>
        <taxon>eudicotyledons</taxon>
        <taxon>Gunneridae</taxon>
        <taxon>Pentapetalae</taxon>
        <taxon>Saxifragales</taxon>
        <taxon>Altingiaceae</taxon>
        <taxon>Liquidambar</taxon>
    </lineage>
</organism>
<reference evidence="4 5" key="1">
    <citation type="journal article" date="2024" name="Plant J.">
        <title>Genome sequences and population genomics reveal climatic adaptation and genomic divergence between two closely related sweetgum species.</title>
        <authorList>
            <person name="Xu W.Q."/>
            <person name="Ren C.Q."/>
            <person name="Zhang X.Y."/>
            <person name="Comes H.P."/>
            <person name="Liu X.H."/>
            <person name="Li Y.G."/>
            <person name="Kettle C.J."/>
            <person name="Jalonen R."/>
            <person name="Gaisberger H."/>
            <person name="Ma Y.Z."/>
            <person name="Qiu Y.X."/>
        </authorList>
    </citation>
    <scope>NUCLEOTIDE SEQUENCE [LARGE SCALE GENOMIC DNA]</scope>
    <source>
        <strain evidence="4">Hangzhou</strain>
    </source>
</reference>
<evidence type="ECO:0000256" key="2">
    <source>
        <dbReference type="ARBA" id="ARBA00022821"/>
    </source>
</evidence>
<keyword evidence="5" id="KW-1185">Reference proteome</keyword>
<evidence type="ECO:0000313" key="4">
    <source>
        <dbReference type="EMBL" id="KAK9270365.1"/>
    </source>
</evidence>
<gene>
    <name evidence="4" type="ORF">L1049_025944</name>
</gene>
<keyword evidence="2" id="KW-0611">Plant defense</keyword>
<dbReference type="Proteomes" id="UP001415857">
    <property type="component" value="Unassembled WGS sequence"/>
</dbReference>
<dbReference type="GO" id="GO:0045087">
    <property type="term" value="P:innate immune response"/>
    <property type="evidence" value="ECO:0007669"/>
    <property type="project" value="InterPro"/>
</dbReference>
<feature type="region of interest" description="Disordered" evidence="3">
    <location>
        <begin position="40"/>
        <end position="122"/>
    </location>
</feature>
<proteinExistence type="inferred from homology"/>
<dbReference type="EMBL" id="JBBPBK010000014">
    <property type="protein sequence ID" value="KAK9270365.1"/>
    <property type="molecule type" value="Genomic_DNA"/>
</dbReference>
<comment type="similarity">
    <text evidence="1">Belongs to the brassicaceae elicitor peptide family.</text>
</comment>
<evidence type="ECO:0000313" key="5">
    <source>
        <dbReference type="Proteomes" id="UP001415857"/>
    </source>
</evidence>
<comment type="caution">
    <text evidence="4">The sequence shown here is derived from an EMBL/GenBank/DDBJ whole genome shotgun (WGS) entry which is preliminary data.</text>
</comment>
<dbReference type="InterPro" id="IPR035176">
    <property type="entry name" value="PEP"/>
</dbReference>
<dbReference type="AlphaFoldDB" id="A0AAP0NEK7"/>
<feature type="compositionally biased region" description="Pro residues" evidence="3">
    <location>
        <begin position="74"/>
        <end position="85"/>
    </location>
</feature>
<evidence type="ECO:0000256" key="1">
    <source>
        <dbReference type="ARBA" id="ARBA00011021"/>
    </source>
</evidence>
<protein>
    <submittedName>
        <fullName evidence="4">Uncharacterized protein</fullName>
    </submittedName>
</protein>